<organism evidence="2 3">
    <name type="scientific">Candidatus Gottesmanbacteria bacterium GW2011_GWB1_44_11c</name>
    <dbReference type="NCBI Taxonomy" id="1618447"/>
    <lineage>
        <taxon>Bacteria</taxon>
        <taxon>Candidatus Gottesmaniibacteriota</taxon>
    </lineage>
</organism>
<reference evidence="2 3" key="1">
    <citation type="journal article" date="2015" name="Nature">
        <title>rRNA introns, odd ribosomes, and small enigmatic genomes across a large radiation of phyla.</title>
        <authorList>
            <person name="Brown C.T."/>
            <person name="Hug L.A."/>
            <person name="Thomas B.C."/>
            <person name="Sharon I."/>
            <person name="Castelle C.J."/>
            <person name="Singh A."/>
            <person name="Wilkins M.J."/>
            <person name="Williams K.H."/>
            <person name="Banfield J.F."/>
        </authorList>
    </citation>
    <scope>NUCLEOTIDE SEQUENCE [LARGE SCALE GENOMIC DNA]</scope>
</reference>
<name>A0A0G1GIL0_9BACT</name>
<dbReference type="NCBIfam" id="TIGR04258">
    <property type="entry name" value="4helix_suffix"/>
    <property type="match status" value="1"/>
</dbReference>
<dbReference type="InterPro" id="IPR012657">
    <property type="entry name" value="23S_rRNA-intervening_sequence"/>
</dbReference>
<dbReference type="InterPro" id="IPR026354">
    <property type="entry name" value="4helix_suffix_dom"/>
</dbReference>
<dbReference type="NCBIfam" id="TIGR02436">
    <property type="entry name" value="four helix bundle protein"/>
    <property type="match status" value="1"/>
</dbReference>
<feature type="compositionally biased region" description="Polar residues" evidence="1">
    <location>
        <begin position="1"/>
        <end position="11"/>
    </location>
</feature>
<dbReference type="SUPFAM" id="SSF158446">
    <property type="entry name" value="IVS-encoded protein-like"/>
    <property type="match status" value="1"/>
</dbReference>
<dbReference type="Proteomes" id="UP000034617">
    <property type="component" value="Unassembled WGS sequence"/>
</dbReference>
<evidence type="ECO:0000313" key="2">
    <source>
        <dbReference type="EMBL" id="KKT34806.1"/>
    </source>
</evidence>
<evidence type="ECO:0000256" key="1">
    <source>
        <dbReference type="SAM" id="MobiDB-lite"/>
    </source>
</evidence>
<evidence type="ECO:0008006" key="4">
    <source>
        <dbReference type="Google" id="ProtNLM"/>
    </source>
</evidence>
<evidence type="ECO:0000313" key="3">
    <source>
        <dbReference type="Proteomes" id="UP000034617"/>
    </source>
</evidence>
<dbReference type="PATRIC" id="fig|1618447.3.peg.1177"/>
<dbReference type="EMBL" id="LCHM01000065">
    <property type="protein sequence ID" value="KKT34806.1"/>
    <property type="molecule type" value="Genomic_DNA"/>
</dbReference>
<protein>
    <recommendedName>
        <fullName evidence="4">S23 ribosomal protein</fullName>
    </recommendedName>
</protein>
<feature type="region of interest" description="Disordered" evidence="1">
    <location>
        <begin position="1"/>
        <end position="38"/>
    </location>
</feature>
<feature type="compositionally biased region" description="Polar residues" evidence="1">
    <location>
        <begin position="24"/>
        <end position="38"/>
    </location>
</feature>
<comment type="caution">
    <text evidence="2">The sequence shown here is derived from an EMBL/GenBank/DDBJ whole genome shotgun (WGS) entry which is preliminary data.</text>
</comment>
<proteinExistence type="predicted"/>
<dbReference type="Gene3D" id="1.20.1440.60">
    <property type="entry name" value="23S rRNA-intervening sequence"/>
    <property type="match status" value="1"/>
</dbReference>
<gene>
    <name evidence="2" type="ORF">UW22_C0065G0003</name>
</gene>
<accession>A0A0G1GIL0</accession>
<sequence length="223" mass="25560">MTYKTNRTNPTSSRRAGLRRASRTNGANPSYTSYPSYRSCPQKSPLILPHGGYRKLLSYQMASLIYDLTVIFCKKFLDPKSRTNDQMIQAGRSGVQNIAEGSQASGTSKKTELELVGVARSSLEELLRDYEDFLRQRGLPLWNKDAPQVRAIRALSYRTDKTHRTYMTYMTNPETAANCLICLIHQTNYLLDKQLQRLEEDFVKNGGFTERLYKIRKNAREEG</sequence>
<dbReference type="InterPro" id="IPR036583">
    <property type="entry name" value="23S_rRNA_IVS_sf"/>
</dbReference>
<dbReference type="AlphaFoldDB" id="A0A0G1GIL0"/>